<dbReference type="EMBL" id="CP042326">
    <property type="protein sequence ID" value="QDZ40075.1"/>
    <property type="molecule type" value="Genomic_DNA"/>
</dbReference>
<gene>
    <name evidence="2" type="ORF">FRE64_09050</name>
</gene>
<dbReference type="OrthoDB" id="572144at2"/>
<dbReference type="GO" id="GO:0007165">
    <property type="term" value="P:signal transduction"/>
    <property type="evidence" value="ECO:0007669"/>
    <property type="project" value="InterPro"/>
</dbReference>
<name>A0A5B8NPK4_9CHRO</name>
<dbReference type="InterPro" id="IPR002545">
    <property type="entry name" value="CheW-lke_dom"/>
</dbReference>
<dbReference type="RefSeq" id="WP_146295732.1">
    <property type="nucleotide sequence ID" value="NZ_CP042326.1"/>
</dbReference>
<keyword evidence="3" id="KW-1185">Reference proteome</keyword>
<dbReference type="Gene3D" id="2.40.50.180">
    <property type="entry name" value="CheA-289, Domain 4"/>
    <property type="match status" value="1"/>
</dbReference>
<dbReference type="InterPro" id="IPR036061">
    <property type="entry name" value="CheW-like_dom_sf"/>
</dbReference>
<dbReference type="SMART" id="SM00260">
    <property type="entry name" value="CheW"/>
    <property type="match status" value="1"/>
</dbReference>
<accession>A0A5B8NPK4</accession>
<reference evidence="2" key="1">
    <citation type="submission" date="2019-08" db="EMBL/GenBank/DDBJ databases">
        <title>Carotenoids and Carotenoid Binding Proteins in the Halophilic Cyanobacterium Euhalothece sp. ZM00.</title>
        <authorList>
            <person name="Cho S.M."/>
            <person name="Song J.Y."/>
            <person name="Park Y.-I."/>
        </authorList>
    </citation>
    <scope>NUCLEOTIDE SEQUENCE [LARGE SCALE GENOMIC DNA]</scope>
    <source>
        <strain evidence="2">Z-M001</strain>
    </source>
</reference>
<sequence>MQTVEQSSTTTFRVVTFPVGKLTLAVPIESVYRVLSEIPVEGSGERGVGVAHLEDYELTVFDLEYQLFTQKPSEPISAPAGSYLVVVQSQSEVLGLLVKQAPTLMNLSRDRVRVLPQSYRQADTLTVCSHVAVLEAENQSSNTVFLLDVEQLFQH</sequence>
<dbReference type="KEGG" id="enn:FRE64_09050"/>
<dbReference type="Proteomes" id="UP000318453">
    <property type="component" value="Chromosome"/>
</dbReference>
<protein>
    <submittedName>
        <fullName evidence="2">Chemotaxis protein CheW</fullName>
    </submittedName>
</protein>
<evidence type="ECO:0000313" key="2">
    <source>
        <dbReference type="EMBL" id="QDZ40075.1"/>
    </source>
</evidence>
<dbReference type="AlphaFoldDB" id="A0A5B8NPK4"/>
<dbReference type="Gene3D" id="2.30.30.40">
    <property type="entry name" value="SH3 Domains"/>
    <property type="match status" value="1"/>
</dbReference>
<organism evidence="2 3">
    <name type="scientific">Euhalothece natronophila Z-M001</name>
    <dbReference type="NCBI Taxonomy" id="522448"/>
    <lineage>
        <taxon>Bacteria</taxon>
        <taxon>Bacillati</taxon>
        <taxon>Cyanobacteriota</taxon>
        <taxon>Cyanophyceae</taxon>
        <taxon>Oscillatoriophycideae</taxon>
        <taxon>Chroococcales</taxon>
        <taxon>Halothecacae</taxon>
        <taxon>Halothece cluster</taxon>
        <taxon>Euhalothece</taxon>
    </lineage>
</organism>
<dbReference type="PROSITE" id="PS50851">
    <property type="entry name" value="CHEW"/>
    <property type="match status" value="1"/>
</dbReference>
<dbReference type="GO" id="GO:0006935">
    <property type="term" value="P:chemotaxis"/>
    <property type="evidence" value="ECO:0007669"/>
    <property type="project" value="InterPro"/>
</dbReference>
<feature type="domain" description="CheW-like" evidence="1">
    <location>
        <begin position="11"/>
        <end position="155"/>
    </location>
</feature>
<proteinExistence type="predicted"/>
<dbReference type="Pfam" id="PF01584">
    <property type="entry name" value="CheW"/>
    <property type="match status" value="1"/>
</dbReference>
<dbReference type="SUPFAM" id="SSF50341">
    <property type="entry name" value="CheW-like"/>
    <property type="match status" value="1"/>
</dbReference>
<evidence type="ECO:0000259" key="1">
    <source>
        <dbReference type="PROSITE" id="PS50851"/>
    </source>
</evidence>
<evidence type="ECO:0000313" key="3">
    <source>
        <dbReference type="Proteomes" id="UP000318453"/>
    </source>
</evidence>